<feature type="transmembrane region" description="Helical" evidence="10">
    <location>
        <begin position="161"/>
        <end position="179"/>
    </location>
</feature>
<dbReference type="GO" id="GO:0004768">
    <property type="term" value="F:stearoyl-CoA 9-desaturase activity"/>
    <property type="evidence" value="ECO:0007669"/>
    <property type="project" value="UniProtKB-EC"/>
</dbReference>
<evidence type="ECO:0000256" key="10">
    <source>
        <dbReference type="SAM" id="Phobius"/>
    </source>
</evidence>
<feature type="transmembrane region" description="Helical" evidence="10">
    <location>
        <begin position="7"/>
        <end position="31"/>
    </location>
</feature>
<dbReference type="CDD" id="cd03505">
    <property type="entry name" value="Delta9-FADS-like"/>
    <property type="match status" value="1"/>
</dbReference>
<proteinExistence type="inferred from homology"/>
<evidence type="ECO:0000256" key="9">
    <source>
        <dbReference type="ARBA" id="ARBA00023136"/>
    </source>
</evidence>
<evidence type="ECO:0000256" key="7">
    <source>
        <dbReference type="ARBA" id="ARBA00023004"/>
    </source>
</evidence>
<keyword evidence="9 10" id="KW-0472">Membrane</keyword>
<keyword evidence="4" id="KW-0276">Fatty acid metabolism</keyword>
<comment type="similarity">
    <text evidence="2">Belongs to the fatty acid desaturase type 2 family.</text>
</comment>
<name>A0A6J4R5Y8_9ACTN</name>
<sequence>MTRFEKAANLFVVVVPFIAFVAAVVLLWNRLVDTSDLVIFFVMYCAAGLGVTIGFHRLLTHRAFQTHKPLQYFWAILGQMAVQGPVIDWVADHRKHHAHTDQPGDPHSPHVDREDGWKGSLRGLYHAHMGWLMMNHGQAQRSQYARDLTEDPGMRRINRSFHWIVLAGLAIPFLMGLAIDRTIEGALTGLLWGGPVRMFFQHHVTWSINSVCHFFGRRRFDVEDHSTNVFWLALPSFGESWHHNHHAFPRSAEHGLKWYELDVSAWIIKAMKKVGLAWNVTIISPERQEQKLAAAAREVTAA</sequence>
<keyword evidence="6 12" id="KW-0560">Oxidoreductase</keyword>
<accession>A0A6J4R5Y8</accession>
<dbReference type="PANTHER" id="PTHR11351:SF3">
    <property type="entry name" value="BLL4393 PROTEIN"/>
    <property type="match status" value="1"/>
</dbReference>
<dbReference type="PRINTS" id="PR00075">
    <property type="entry name" value="FACDDSATRASE"/>
</dbReference>
<dbReference type="PANTHER" id="PTHR11351">
    <property type="entry name" value="ACYL-COA DESATURASE"/>
    <property type="match status" value="1"/>
</dbReference>
<feature type="transmembrane region" description="Helical" evidence="10">
    <location>
        <begin position="37"/>
        <end position="59"/>
    </location>
</feature>
<keyword evidence="7" id="KW-0408">Iron</keyword>
<evidence type="ECO:0000256" key="8">
    <source>
        <dbReference type="ARBA" id="ARBA00023098"/>
    </source>
</evidence>
<evidence type="ECO:0000256" key="1">
    <source>
        <dbReference type="ARBA" id="ARBA00004141"/>
    </source>
</evidence>
<dbReference type="GO" id="GO:0006631">
    <property type="term" value="P:fatty acid metabolic process"/>
    <property type="evidence" value="ECO:0007669"/>
    <property type="project" value="UniProtKB-KW"/>
</dbReference>
<evidence type="ECO:0000259" key="11">
    <source>
        <dbReference type="Pfam" id="PF00487"/>
    </source>
</evidence>
<comment type="subcellular location">
    <subcellularLocation>
        <location evidence="1">Membrane</location>
        <topology evidence="1">Multi-pass membrane protein</topology>
    </subcellularLocation>
</comment>
<dbReference type="EMBL" id="CADCVJ010000015">
    <property type="protein sequence ID" value="CAA9462396.1"/>
    <property type="molecule type" value="Genomic_DNA"/>
</dbReference>
<dbReference type="EC" id="1.14.19.1" evidence="12"/>
<evidence type="ECO:0000256" key="6">
    <source>
        <dbReference type="ARBA" id="ARBA00023002"/>
    </source>
</evidence>
<dbReference type="AlphaFoldDB" id="A0A6J4R5Y8"/>
<evidence type="ECO:0000256" key="5">
    <source>
        <dbReference type="ARBA" id="ARBA00022989"/>
    </source>
</evidence>
<dbReference type="GO" id="GO:0016020">
    <property type="term" value="C:membrane"/>
    <property type="evidence" value="ECO:0007669"/>
    <property type="project" value="UniProtKB-SubCell"/>
</dbReference>
<organism evidence="12">
    <name type="scientific">uncultured Solirubrobacteraceae bacterium</name>
    <dbReference type="NCBI Taxonomy" id="1162706"/>
    <lineage>
        <taxon>Bacteria</taxon>
        <taxon>Bacillati</taxon>
        <taxon>Actinomycetota</taxon>
        <taxon>Thermoleophilia</taxon>
        <taxon>Solirubrobacterales</taxon>
        <taxon>Solirubrobacteraceae</taxon>
        <taxon>environmental samples</taxon>
    </lineage>
</organism>
<dbReference type="Pfam" id="PF00487">
    <property type="entry name" value="FA_desaturase"/>
    <property type="match status" value="1"/>
</dbReference>
<dbReference type="InterPro" id="IPR005804">
    <property type="entry name" value="FA_desaturase_dom"/>
</dbReference>
<reference evidence="12" key="1">
    <citation type="submission" date="2020-02" db="EMBL/GenBank/DDBJ databases">
        <authorList>
            <person name="Meier V. D."/>
        </authorList>
    </citation>
    <scope>NUCLEOTIDE SEQUENCE</scope>
    <source>
        <strain evidence="12">AVDCRST_MAG38</strain>
    </source>
</reference>
<evidence type="ECO:0000256" key="3">
    <source>
        <dbReference type="ARBA" id="ARBA00022692"/>
    </source>
</evidence>
<evidence type="ECO:0000256" key="4">
    <source>
        <dbReference type="ARBA" id="ARBA00022832"/>
    </source>
</evidence>
<dbReference type="InterPro" id="IPR015876">
    <property type="entry name" value="Acyl-CoA_DS"/>
</dbReference>
<gene>
    <name evidence="12" type="ORF">AVDCRST_MAG38-250</name>
</gene>
<keyword evidence="3 10" id="KW-0812">Transmembrane</keyword>
<evidence type="ECO:0000313" key="12">
    <source>
        <dbReference type="EMBL" id="CAA9462396.1"/>
    </source>
</evidence>
<evidence type="ECO:0000256" key="2">
    <source>
        <dbReference type="ARBA" id="ARBA00008749"/>
    </source>
</evidence>
<feature type="domain" description="Fatty acid desaturase" evidence="11">
    <location>
        <begin position="40"/>
        <end position="271"/>
    </location>
</feature>
<keyword evidence="8" id="KW-0443">Lipid metabolism</keyword>
<protein>
    <submittedName>
        <fullName evidence="12">Fatty acid desaturase Delta-9 fatty acid desaturase</fullName>
        <ecNumber evidence="12">1.14.19.1</ecNumber>
    </submittedName>
</protein>
<keyword evidence="5 10" id="KW-1133">Transmembrane helix</keyword>